<dbReference type="EMBL" id="FMIB01000002">
    <property type="protein sequence ID" value="SCL65015.1"/>
    <property type="molecule type" value="Genomic_DNA"/>
</dbReference>
<evidence type="ECO:0000313" key="2">
    <source>
        <dbReference type="EMBL" id="SCL65015.1"/>
    </source>
</evidence>
<keyword evidence="1" id="KW-0472">Membrane</keyword>
<dbReference type="AlphaFoldDB" id="A0A1C6VFE1"/>
<keyword evidence="1" id="KW-1133">Transmembrane helix</keyword>
<feature type="transmembrane region" description="Helical" evidence="1">
    <location>
        <begin position="54"/>
        <end position="75"/>
    </location>
</feature>
<evidence type="ECO:0000256" key="1">
    <source>
        <dbReference type="SAM" id="Phobius"/>
    </source>
</evidence>
<sequence length="280" mass="29165">MRLSFGLLVASVAAGLLSVAAALLAMPASSLQFGLAMLLALLGHVLASRGGRRVRWAVAAGIGLLAVVAAMRLFWYQEQVDETGWLAYGTGAKAALLARWRELIDRERLAALGLALGVLGLAAGVLALPARGRRQGVATAVLALLFFAWLGLSFAREFGRYPLLDLLGTVWPALLAALVAMGALALSGWRADRRWLLPVGLVLLSLGAVNAYADLAAAWSGWWVMSRPADGAFLQVGVAVSTSSQDFPQLSQAVEVAVALAGVQLVAVGALRSSREAGAS</sequence>
<dbReference type="GeneID" id="43280523"/>
<dbReference type="RefSeq" id="WP_091316070.1">
    <property type="nucleotide sequence ID" value="NZ_FMIB01000002.1"/>
</dbReference>
<feature type="transmembrane region" description="Helical" evidence="1">
    <location>
        <begin position="109"/>
        <end position="130"/>
    </location>
</feature>
<name>A0A1C6VFE1_9ACTN</name>
<gene>
    <name evidence="2" type="ORF">GA0070603_3892</name>
</gene>
<organism evidence="2 3">
    <name type="scientific">Micromonospora chersina</name>
    <dbReference type="NCBI Taxonomy" id="47854"/>
    <lineage>
        <taxon>Bacteria</taxon>
        <taxon>Bacillati</taxon>
        <taxon>Actinomycetota</taxon>
        <taxon>Actinomycetes</taxon>
        <taxon>Micromonosporales</taxon>
        <taxon>Micromonosporaceae</taxon>
        <taxon>Micromonospora</taxon>
    </lineage>
</organism>
<keyword evidence="3" id="KW-1185">Reference proteome</keyword>
<evidence type="ECO:0000313" key="3">
    <source>
        <dbReference type="Proteomes" id="UP000198605"/>
    </source>
</evidence>
<dbReference type="OrthoDB" id="3373415at2"/>
<feature type="transmembrane region" description="Helical" evidence="1">
    <location>
        <begin position="167"/>
        <end position="188"/>
    </location>
</feature>
<feature type="transmembrane region" description="Helical" evidence="1">
    <location>
        <begin position="137"/>
        <end position="155"/>
    </location>
</feature>
<accession>A0A1C6VFE1</accession>
<feature type="transmembrane region" description="Helical" evidence="1">
    <location>
        <begin position="195"/>
        <end position="213"/>
    </location>
</feature>
<proteinExistence type="predicted"/>
<keyword evidence="1" id="KW-0812">Transmembrane</keyword>
<feature type="transmembrane region" description="Helical" evidence="1">
    <location>
        <begin position="31"/>
        <end position="47"/>
    </location>
</feature>
<reference evidence="3" key="1">
    <citation type="submission" date="2016-06" db="EMBL/GenBank/DDBJ databases">
        <authorList>
            <person name="Varghese N."/>
            <person name="Submissions Spin"/>
        </authorList>
    </citation>
    <scope>NUCLEOTIDE SEQUENCE [LARGE SCALE GENOMIC DNA]</scope>
    <source>
        <strain evidence="3">DSM 44151</strain>
    </source>
</reference>
<protein>
    <submittedName>
        <fullName evidence="2">Uncharacterized protein</fullName>
    </submittedName>
</protein>
<dbReference type="Proteomes" id="UP000198605">
    <property type="component" value="Unassembled WGS sequence"/>
</dbReference>